<keyword evidence="3 4" id="KW-0694">RNA-binding</keyword>
<dbReference type="GO" id="GO:0008266">
    <property type="term" value="F:poly(U) RNA binding"/>
    <property type="evidence" value="ECO:0007669"/>
    <property type="project" value="UniProtKB-ARBA"/>
</dbReference>
<dbReference type="InterPro" id="IPR003954">
    <property type="entry name" value="RRM_euk-type"/>
</dbReference>
<evidence type="ECO:0000259" key="5">
    <source>
        <dbReference type="PROSITE" id="PS50102"/>
    </source>
</evidence>
<dbReference type="GO" id="GO:0005634">
    <property type="term" value="C:nucleus"/>
    <property type="evidence" value="ECO:0007669"/>
    <property type="project" value="UniProtKB-ARBA"/>
</dbReference>
<dbReference type="Gene3D" id="3.30.70.330">
    <property type="match status" value="3"/>
</dbReference>
<feature type="domain" description="RRM" evidence="5">
    <location>
        <begin position="111"/>
        <end position="198"/>
    </location>
</feature>
<dbReference type="InterPro" id="IPR034775">
    <property type="entry name" value="Elav_RRM1"/>
</dbReference>
<dbReference type="EMBL" id="AK418011">
    <property type="protein sequence ID" value="BAN21226.1"/>
    <property type="molecule type" value="mRNA"/>
</dbReference>
<dbReference type="PANTHER" id="PTHR10352">
    <property type="entry name" value="EUKARYOTIC TRANSLATION INITIATION FACTOR 3 SUBUNIT G"/>
    <property type="match status" value="1"/>
</dbReference>
<reference evidence="6" key="1">
    <citation type="journal article" date="2013" name="PLoS ONE">
        <title>Gene expression in gut symbiotic organ of stinkbug affected by extracellular bacterial symbiont.</title>
        <authorList>
            <person name="Futahashi R."/>
            <person name="Tanaka K."/>
            <person name="Tanahashi M."/>
            <person name="Nikoh N."/>
            <person name="Kikuchi Y."/>
            <person name="Lee B.L."/>
            <person name="Fukatsu T."/>
        </authorList>
    </citation>
    <scope>NUCLEOTIDE SEQUENCE</scope>
    <source>
        <tissue evidence="6">Midgut</tissue>
    </source>
</reference>
<dbReference type="InterPro" id="IPR002343">
    <property type="entry name" value="Hud_Sxl_RNA"/>
</dbReference>
<dbReference type="PROSITE" id="PS50102">
    <property type="entry name" value="RRM"/>
    <property type="match status" value="3"/>
</dbReference>
<dbReference type="SUPFAM" id="SSF54928">
    <property type="entry name" value="RNA-binding domain, RBD"/>
    <property type="match status" value="2"/>
</dbReference>
<dbReference type="AlphaFoldDB" id="R4WQR9"/>
<dbReference type="CDD" id="cd12377">
    <property type="entry name" value="RRM3_Hu"/>
    <property type="match status" value="1"/>
</dbReference>
<feature type="domain" description="RRM" evidence="5">
    <location>
        <begin position="25"/>
        <end position="103"/>
    </location>
</feature>
<dbReference type="SMART" id="SM00360">
    <property type="entry name" value="RRM"/>
    <property type="match status" value="3"/>
</dbReference>
<evidence type="ECO:0000256" key="3">
    <source>
        <dbReference type="ARBA" id="ARBA00022884"/>
    </source>
</evidence>
<evidence type="ECO:0000256" key="1">
    <source>
        <dbReference type="ARBA" id="ARBA00006266"/>
    </source>
</evidence>
<evidence type="ECO:0000256" key="4">
    <source>
        <dbReference type="PROSITE-ProRule" id="PRU00176"/>
    </source>
</evidence>
<dbReference type="PRINTS" id="PR00961">
    <property type="entry name" value="HUDSXLRNA"/>
</dbReference>
<dbReference type="GO" id="GO:0050686">
    <property type="term" value="P:negative regulation of mRNA processing"/>
    <property type="evidence" value="ECO:0007669"/>
    <property type="project" value="UniProtKB-ARBA"/>
</dbReference>
<evidence type="ECO:0000256" key="2">
    <source>
        <dbReference type="ARBA" id="ARBA00022737"/>
    </source>
</evidence>
<sequence>MVEFIQMNSCNNLVVDTSSLEKKKTNLIVNYIPQTMTQDEIRALFSSIGTVESCKLVRDQTTGLSLGYAFVNFQKPEDAEEAISSLNGLQLQNKTIKVSYARPSSEAIKGANLYVSGLPNEMTKETLESLFSQFGKIINSRILSDGAQASGDESSSSNRGVGFIRYDKRNEAEKAIQELNGTTPKGCSDPITVKFANGPSFNKALPLLAASYQGGQSFGGVPIHRPYIQVPTGKAIPAINKGLQRYSPMTGDHTRSTPPDGGSCIFIYNLAPETDEIVLWQLFAPFGAVQNVKIIRDLHTYKCKGFGFVTMTNYNEAVIAIQALDGFNLGNRVLQVSFKTIKSKP</sequence>
<dbReference type="NCBIfam" id="TIGR01661">
    <property type="entry name" value="ELAV_HUD_SF"/>
    <property type="match status" value="1"/>
</dbReference>
<dbReference type="InterPro" id="IPR035979">
    <property type="entry name" value="RBD_domain_sf"/>
</dbReference>
<dbReference type="InterPro" id="IPR000504">
    <property type="entry name" value="RRM_dom"/>
</dbReference>
<evidence type="ECO:0000313" key="6">
    <source>
        <dbReference type="EMBL" id="BAN21226.1"/>
    </source>
</evidence>
<dbReference type="SMART" id="SM00361">
    <property type="entry name" value="RRM_1"/>
    <property type="match status" value="2"/>
</dbReference>
<dbReference type="Pfam" id="PF00076">
    <property type="entry name" value="RRM_1"/>
    <property type="match status" value="3"/>
</dbReference>
<dbReference type="FunFam" id="3.30.70.330:FF:000205">
    <property type="entry name" value="Sex lethal, isoform B"/>
    <property type="match status" value="1"/>
</dbReference>
<dbReference type="GO" id="GO:1990904">
    <property type="term" value="C:ribonucleoprotein complex"/>
    <property type="evidence" value="ECO:0007669"/>
    <property type="project" value="InterPro"/>
</dbReference>
<accession>R4WQR9</accession>
<dbReference type="FunFam" id="3.30.70.330:FF:000480">
    <property type="entry name" value="Fne, isoform A"/>
    <property type="match status" value="1"/>
</dbReference>
<dbReference type="CDD" id="cd12650">
    <property type="entry name" value="RRM1_Hu"/>
    <property type="match status" value="1"/>
</dbReference>
<name>R4WQR9_RIPPE</name>
<protein>
    <submittedName>
        <fullName evidence="6">RNA-binding protein, putative</fullName>
    </submittedName>
</protein>
<keyword evidence="2" id="KW-0677">Repeat</keyword>
<dbReference type="InterPro" id="IPR012677">
    <property type="entry name" value="Nucleotide-bd_a/b_plait_sf"/>
</dbReference>
<organism evidence="6">
    <name type="scientific">Riptortus pedestris</name>
    <name type="common">Bean bug</name>
    <dbReference type="NCBI Taxonomy" id="329032"/>
    <lineage>
        <taxon>Eukaryota</taxon>
        <taxon>Metazoa</taxon>
        <taxon>Ecdysozoa</taxon>
        <taxon>Arthropoda</taxon>
        <taxon>Hexapoda</taxon>
        <taxon>Insecta</taxon>
        <taxon>Pterygota</taxon>
        <taxon>Neoptera</taxon>
        <taxon>Paraneoptera</taxon>
        <taxon>Hemiptera</taxon>
        <taxon>Heteroptera</taxon>
        <taxon>Panheteroptera</taxon>
        <taxon>Pentatomomorpha</taxon>
        <taxon>Coreoidea</taxon>
        <taxon>Alydidae</taxon>
        <taxon>Riptortus</taxon>
    </lineage>
</organism>
<comment type="similarity">
    <text evidence="1">Belongs to the RRM elav family.</text>
</comment>
<feature type="domain" description="RRM" evidence="5">
    <location>
        <begin position="263"/>
        <end position="341"/>
    </location>
</feature>
<dbReference type="InterPro" id="IPR006548">
    <property type="entry name" value="ELAD_HU_SF"/>
</dbReference>
<proteinExistence type="evidence at transcript level"/>